<comment type="caution">
    <text evidence="1">The sequence shown here is derived from an EMBL/GenBank/DDBJ whole genome shotgun (WGS) entry which is preliminary data.</text>
</comment>
<protein>
    <submittedName>
        <fullName evidence="1">Uncharacterized protein</fullName>
    </submittedName>
</protein>
<gene>
    <name evidence="1" type="ORF">FBZ95_11020</name>
</gene>
<organism evidence="1 2">
    <name type="scientific">Bradyrhizobium sacchari</name>
    <dbReference type="NCBI Taxonomy" id="1399419"/>
    <lineage>
        <taxon>Bacteria</taxon>
        <taxon>Pseudomonadati</taxon>
        <taxon>Pseudomonadota</taxon>
        <taxon>Alphaproteobacteria</taxon>
        <taxon>Hyphomicrobiales</taxon>
        <taxon>Nitrobacteraceae</taxon>
        <taxon>Bradyrhizobium</taxon>
    </lineage>
</organism>
<name>A0A560JKR9_9BRAD</name>
<dbReference type="OrthoDB" id="7596013at2"/>
<dbReference type="EMBL" id="VITW01000010">
    <property type="protein sequence ID" value="TWB68900.1"/>
    <property type="molecule type" value="Genomic_DNA"/>
</dbReference>
<sequence>MPDWKPVPLDYEAYGEGTETFVASESVFDASSLGKTTATAKGPRQQHFLKQLENIAWHLGTRDVPVFVDFNGDKRRMDKGCIGHAVSAGAIESPMNGPDGYVVSVTLLNQQIVAKSQEETALATFKQAYRAYILSKYKQFDLTHQPGGDKAYYFKAVDFPPYMRLVHSFTNSTISLVYEGPWKRIASDTLVNLPSSMWLKHHDRTVNLVTETAPVDFTAPLEKQTQSIDTAIEAAQRLLPFAELVQRADAKQE</sequence>
<reference evidence="1 2" key="1">
    <citation type="submission" date="2019-06" db="EMBL/GenBank/DDBJ databases">
        <title>Genomic Encyclopedia of Type Strains, Phase IV (KMG-V): Genome sequencing to study the core and pangenomes of soil and plant-associated prokaryotes.</title>
        <authorList>
            <person name="Whitman W."/>
        </authorList>
    </citation>
    <scope>NUCLEOTIDE SEQUENCE [LARGE SCALE GENOMIC DNA]</scope>
    <source>
        <strain evidence="1 2">BR 10556</strain>
    </source>
</reference>
<dbReference type="AlphaFoldDB" id="A0A560JKR9"/>
<keyword evidence="2" id="KW-1185">Reference proteome</keyword>
<dbReference type="Proteomes" id="UP000315914">
    <property type="component" value="Unassembled WGS sequence"/>
</dbReference>
<dbReference type="RefSeq" id="WP_080140506.1">
    <property type="nucleotide sequence ID" value="NZ_LWIG01000069.1"/>
</dbReference>
<proteinExistence type="predicted"/>
<evidence type="ECO:0000313" key="2">
    <source>
        <dbReference type="Proteomes" id="UP000315914"/>
    </source>
</evidence>
<evidence type="ECO:0000313" key="1">
    <source>
        <dbReference type="EMBL" id="TWB68900.1"/>
    </source>
</evidence>
<accession>A0A560JKR9</accession>